<gene>
    <name evidence="1" type="ORF">DFP72DRAFT_818533</name>
</gene>
<dbReference type="EMBL" id="JACGCI010000061">
    <property type="protein sequence ID" value="KAF6749765.1"/>
    <property type="molecule type" value="Genomic_DNA"/>
</dbReference>
<sequence length="72" mass="7793">MAEPRVRKTHLNPAVCAFLKDLPLKAKLLRNKTIEAANDALSAQRLDAVYQTGVVPADGIDAASFITISDEE</sequence>
<dbReference type="Proteomes" id="UP000521943">
    <property type="component" value="Unassembled WGS sequence"/>
</dbReference>
<dbReference type="OrthoDB" id="3018573at2759"/>
<organism evidence="1 2">
    <name type="scientific">Ephemerocybe angulata</name>
    <dbReference type="NCBI Taxonomy" id="980116"/>
    <lineage>
        <taxon>Eukaryota</taxon>
        <taxon>Fungi</taxon>
        <taxon>Dikarya</taxon>
        <taxon>Basidiomycota</taxon>
        <taxon>Agaricomycotina</taxon>
        <taxon>Agaricomycetes</taxon>
        <taxon>Agaricomycetidae</taxon>
        <taxon>Agaricales</taxon>
        <taxon>Agaricineae</taxon>
        <taxon>Psathyrellaceae</taxon>
        <taxon>Ephemerocybe</taxon>
    </lineage>
</organism>
<dbReference type="AlphaFoldDB" id="A0A8H6M0F8"/>
<name>A0A8H6M0F8_9AGAR</name>
<proteinExistence type="predicted"/>
<keyword evidence="2" id="KW-1185">Reference proteome</keyword>
<comment type="caution">
    <text evidence="1">The sequence shown here is derived from an EMBL/GenBank/DDBJ whole genome shotgun (WGS) entry which is preliminary data.</text>
</comment>
<evidence type="ECO:0000313" key="1">
    <source>
        <dbReference type="EMBL" id="KAF6749765.1"/>
    </source>
</evidence>
<reference evidence="1 2" key="1">
    <citation type="submission" date="2020-07" db="EMBL/GenBank/DDBJ databases">
        <title>Comparative genomics of pyrophilous fungi reveals a link between fire events and developmental genes.</title>
        <authorList>
            <consortium name="DOE Joint Genome Institute"/>
            <person name="Steindorff A.S."/>
            <person name="Carver A."/>
            <person name="Calhoun S."/>
            <person name="Stillman K."/>
            <person name="Liu H."/>
            <person name="Lipzen A."/>
            <person name="Pangilinan J."/>
            <person name="Labutti K."/>
            <person name="Bruns T.D."/>
            <person name="Grigoriev I.V."/>
        </authorList>
    </citation>
    <scope>NUCLEOTIDE SEQUENCE [LARGE SCALE GENOMIC DNA]</scope>
    <source>
        <strain evidence="1 2">CBS 144469</strain>
    </source>
</reference>
<protein>
    <submittedName>
        <fullName evidence="1">Uncharacterized protein</fullName>
    </submittedName>
</protein>
<feature type="non-terminal residue" evidence="1">
    <location>
        <position position="72"/>
    </location>
</feature>
<accession>A0A8H6M0F8</accession>
<evidence type="ECO:0000313" key="2">
    <source>
        <dbReference type="Proteomes" id="UP000521943"/>
    </source>
</evidence>